<sequence length="166" mass="18772">MERNSQASQGYRLESQIREAYGRIIYTLTCHNKIINRLKRKNDLIKIAQIILSALLSGSFLVTIISSDKASGSVGGILSVILLILNTYAKNFNLIESVQEHQKASDLLWKIREEYVSLLTDFEVLEMEDIIKKRDELQDRTSEVYSNSPRTDAKSYAQAGSVTLTV</sequence>
<dbReference type="RefSeq" id="WP_143063801.1">
    <property type="nucleotide sequence ID" value="NZ_FOES01000014.1"/>
</dbReference>
<evidence type="ECO:0000313" key="3">
    <source>
        <dbReference type="EMBL" id="SEQ44796.1"/>
    </source>
</evidence>
<feature type="transmembrane region" description="Helical" evidence="1">
    <location>
        <begin position="71"/>
        <end position="89"/>
    </location>
</feature>
<reference evidence="3 4" key="1">
    <citation type="submission" date="2016-10" db="EMBL/GenBank/DDBJ databases">
        <authorList>
            <person name="de Groot N.N."/>
        </authorList>
    </citation>
    <scope>NUCLEOTIDE SEQUENCE [LARGE SCALE GENOMIC DNA]</scope>
    <source>
        <strain evidence="3 4">DSM 21633</strain>
    </source>
</reference>
<feature type="transmembrane region" description="Helical" evidence="1">
    <location>
        <begin position="44"/>
        <end position="65"/>
    </location>
</feature>
<gene>
    <name evidence="3" type="ORF">SAMN05216362_11418</name>
</gene>
<dbReference type="STRING" id="571933.SAMN05216362_11418"/>
<evidence type="ECO:0000256" key="1">
    <source>
        <dbReference type="SAM" id="Phobius"/>
    </source>
</evidence>
<protein>
    <recommendedName>
        <fullName evidence="2">SMODS and SLOG-associating 2TM effector domain-containing protein</fullName>
    </recommendedName>
</protein>
<dbReference type="AlphaFoldDB" id="A0A1H9G3Q5"/>
<evidence type="ECO:0000259" key="2">
    <source>
        <dbReference type="Pfam" id="PF18186"/>
    </source>
</evidence>
<evidence type="ECO:0000313" key="4">
    <source>
        <dbReference type="Proteomes" id="UP000199427"/>
    </source>
</evidence>
<keyword evidence="1" id="KW-0472">Membrane</keyword>
<keyword evidence="4" id="KW-1185">Reference proteome</keyword>
<dbReference type="InterPro" id="IPR040811">
    <property type="entry name" value="SLATT_4"/>
</dbReference>
<dbReference type="OrthoDB" id="1099722at2"/>
<proteinExistence type="predicted"/>
<organism evidence="3 4">
    <name type="scientific">Piscibacillus halophilus</name>
    <dbReference type="NCBI Taxonomy" id="571933"/>
    <lineage>
        <taxon>Bacteria</taxon>
        <taxon>Bacillati</taxon>
        <taxon>Bacillota</taxon>
        <taxon>Bacilli</taxon>
        <taxon>Bacillales</taxon>
        <taxon>Bacillaceae</taxon>
        <taxon>Piscibacillus</taxon>
    </lineage>
</organism>
<accession>A0A1H9G3Q5</accession>
<name>A0A1H9G3Q5_9BACI</name>
<dbReference type="Pfam" id="PF18186">
    <property type="entry name" value="SLATT_4"/>
    <property type="match status" value="1"/>
</dbReference>
<dbReference type="EMBL" id="FOES01000014">
    <property type="protein sequence ID" value="SEQ44796.1"/>
    <property type="molecule type" value="Genomic_DNA"/>
</dbReference>
<keyword evidence="1" id="KW-0812">Transmembrane</keyword>
<dbReference type="NCBIfam" id="NF033632">
    <property type="entry name" value="SLATT_4"/>
    <property type="match status" value="1"/>
</dbReference>
<keyword evidence="1" id="KW-1133">Transmembrane helix</keyword>
<dbReference type="Proteomes" id="UP000199427">
    <property type="component" value="Unassembled WGS sequence"/>
</dbReference>
<feature type="domain" description="SMODS and SLOG-associating 2TM effector" evidence="2">
    <location>
        <begin position="13"/>
        <end position="159"/>
    </location>
</feature>